<protein>
    <submittedName>
        <fullName evidence="4">Curlin repeat-containing protein</fullName>
    </submittedName>
</protein>
<comment type="similarity">
    <text evidence="1">Belongs to the CsgA/CsgB family.</text>
</comment>
<reference evidence="4 5" key="1">
    <citation type="submission" date="2023-10" db="EMBL/GenBank/DDBJ databases">
        <title>Hymenobacter endophyticus sp. nov., an isolate from the leaf tissues of wheat.</title>
        <authorList>
            <person name="Dai Y."/>
        </authorList>
    </citation>
    <scope>NUCLEOTIDE SEQUENCE [LARGE SCALE GENOMIC DNA]</scope>
    <source>
        <strain evidence="4 5">ZK17L-C2</strain>
    </source>
</reference>
<comment type="caution">
    <text evidence="4">The sequence shown here is derived from an EMBL/GenBank/DDBJ whole genome shotgun (WGS) entry which is preliminary data.</text>
</comment>
<evidence type="ECO:0000313" key="5">
    <source>
        <dbReference type="Proteomes" id="UP001250698"/>
    </source>
</evidence>
<feature type="chain" id="PRO_5045135814" evidence="3">
    <location>
        <begin position="23"/>
        <end position="180"/>
    </location>
</feature>
<sequence length="180" mass="18898">MKTKWLILTSLLLCCAATASQAQTSGEDNPVPSLVLLQNAGAELNAAVAPALPLINKVMLTQVGSGNQATLLQTGVNNTIIASQTGNQNVQAVAQSGTSNTINTTIVGNGTTSTIKQNGAYNSVEQELRVDSRRYLVQQMGTNNQLVQREAGATAPPGYEIKMQGNGIRLSIEQGSVYKP</sequence>
<feature type="signal peptide" evidence="3">
    <location>
        <begin position="1"/>
        <end position="22"/>
    </location>
</feature>
<dbReference type="Pfam" id="PF07012">
    <property type="entry name" value="Curlin_rpt"/>
    <property type="match status" value="1"/>
</dbReference>
<keyword evidence="2 3" id="KW-0732">Signal</keyword>
<evidence type="ECO:0000313" key="4">
    <source>
        <dbReference type="EMBL" id="MDU0371441.1"/>
    </source>
</evidence>
<evidence type="ECO:0000256" key="1">
    <source>
        <dbReference type="ARBA" id="ARBA00009766"/>
    </source>
</evidence>
<dbReference type="InterPro" id="IPR009742">
    <property type="entry name" value="Curlin_rpt"/>
</dbReference>
<proteinExistence type="inferred from homology"/>
<dbReference type="Proteomes" id="UP001250698">
    <property type="component" value="Unassembled WGS sequence"/>
</dbReference>
<dbReference type="EMBL" id="JAWDJT010000008">
    <property type="protein sequence ID" value="MDU0371441.1"/>
    <property type="molecule type" value="Genomic_DNA"/>
</dbReference>
<evidence type="ECO:0000256" key="2">
    <source>
        <dbReference type="ARBA" id="ARBA00022729"/>
    </source>
</evidence>
<name>A0ABU3TJA1_9BACT</name>
<gene>
    <name evidence="4" type="ORF">ROI90_13620</name>
</gene>
<evidence type="ECO:0000256" key="3">
    <source>
        <dbReference type="SAM" id="SignalP"/>
    </source>
</evidence>
<dbReference type="RefSeq" id="WP_315998899.1">
    <property type="nucleotide sequence ID" value="NZ_JAWDJT010000008.1"/>
</dbReference>
<keyword evidence="5" id="KW-1185">Reference proteome</keyword>
<accession>A0ABU3TJA1</accession>
<organism evidence="4 5">
    <name type="scientific">Hymenobacter endophyticus</name>
    <dbReference type="NCBI Taxonomy" id="3076335"/>
    <lineage>
        <taxon>Bacteria</taxon>
        <taxon>Pseudomonadati</taxon>
        <taxon>Bacteroidota</taxon>
        <taxon>Cytophagia</taxon>
        <taxon>Cytophagales</taxon>
        <taxon>Hymenobacteraceae</taxon>
        <taxon>Hymenobacter</taxon>
    </lineage>
</organism>